<proteinExistence type="predicted"/>
<dbReference type="WBParaSite" id="Hba_00753">
    <property type="protein sequence ID" value="Hba_00753"/>
    <property type="gene ID" value="Hba_00753"/>
</dbReference>
<sequence>MQVDSYKTNSDMHNMPKVIALPLPLSGTDANRSMETIGAERGTGIQQNIGTKKIILRRNDFSHNDDRSYLQYTIDNPSESV</sequence>
<name>A0A1I7W7Y9_HETBA</name>
<reference evidence="2" key="1">
    <citation type="submission" date="2016-11" db="UniProtKB">
        <authorList>
            <consortium name="WormBaseParasite"/>
        </authorList>
    </citation>
    <scope>IDENTIFICATION</scope>
</reference>
<protein>
    <submittedName>
        <fullName evidence="2">ZM domain-containing protein</fullName>
    </submittedName>
</protein>
<dbReference type="Proteomes" id="UP000095283">
    <property type="component" value="Unplaced"/>
</dbReference>
<evidence type="ECO:0000313" key="2">
    <source>
        <dbReference type="WBParaSite" id="Hba_00753"/>
    </source>
</evidence>
<keyword evidence="1" id="KW-1185">Reference proteome</keyword>
<accession>A0A1I7W7Y9</accession>
<dbReference type="AlphaFoldDB" id="A0A1I7W7Y9"/>
<organism evidence="1 2">
    <name type="scientific">Heterorhabditis bacteriophora</name>
    <name type="common">Entomopathogenic nematode worm</name>
    <dbReference type="NCBI Taxonomy" id="37862"/>
    <lineage>
        <taxon>Eukaryota</taxon>
        <taxon>Metazoa</taxon>
        <taxon>Ecdysozoa</taxon>
        <taxon>Nematoda</taxon>
        <taxon>Chromadorea</taxon>
        <taxon>Rhabditida</taxon>
        <taxon>Rhabditina</taxon>
        <taxon>Rhabditomorpha</taxon>
        <taxon>Strongyloidea</taxon>
        <taxon>Heterorhabditidae</taxon>
        <taxon>Heterorhabditis</taxon>
    </lineage>
</organism>
<evidence type="ECO:0000313" key="1">
    <source>
        <dbReference type="Proteomes" id="UP000095283"/>
    </source>
</evidence>